<dbReference type="GO" id="GO:0045735">
    <property type="term" value="F:nutrient reservoir activity"/>
    <property type="evidence" value="ECO:0007669"/>
    <property type="project" value="UniProtKB-KW"/>
</dbReference>
<dbReference type="OMA" id="FRECRFE"/>
<comment type="similarity">
    <text evidence="1">Belongs to the 11S seed storage protein (globulins) family.</text>
</comment>
<keyword evidence="2" id="KW-0758">Storage protein</keyword>
<dbReference type="SMR" id="A0A1S4CAX0"/>
<dbReference type="GeneID" id="107816875"/>
<dbReference type="InterPro" id="IPR050253">
    <property type="entry name" value="Seed_Storage-Functional"/>
</dbReference>
<dbReference type="PaxDb" id="4097-A0A1S4CAX0"/>
<dbReference type="PANTHER" id="PTHR31189">
    <property type="entry name" value="OS03G0336100 PROTEIN-RELATED"/>
    <property type="match status" value="1"/>
</dbReference>
<evidence type="ECO:0000313" key="9">
    <source>
        <dbReference type="RefSeq" id="XP_016498104.1"/>
    </source>
</evidence>
<dbReference type="Gene3D" id="2.60.120.10">
    <property type="entry name" value="Jelly Rolls"/>
    <property type="match status" value="2"/>
</dbReference>
<keyword evidence="4" id="KW-1015">Disulfide bond</keyword>
<feature type="signal peptide" evidence="6">
    <location>
        <begin position="1"/>
        <end position="23"/>
    </location>
</feature>
<dbReference type="OrthoDB" id="1903982at2759"/>
<name>A0A1S4CAX0_TOBAC</name>
<dbReference type="PRINTS" id="PR00439">
    <property type="entry name" value="11SGLOBULIN"/>
</dbReference>
<proteinExistence type="inferred from homology"/>
<dbReference type="STRING" id="4097.A0A1S4CAX0"/>
<dbReference type="AlphaFoldDB" id="A0A1S4CAX0"/>
<feature type="region of interest" description="Disordered" evidence="5">
    <location>
        <begin position="220"/>
        <end position="244"/>
    </location>
</feature>
<evidence type="ECO:0000313" key="8">
    <source>
        <dbReference type="Proteomes" id="UP000790787"/>
    </source>
</evidence>
<dbReference type="CDD" id="cd02242">
    <property type="entry name" value="cupin_11S_legumin_N"/>
    <property type="match status" value="1"/>
</dbReference>
<feature type="chain" id="PRO_5010377176" evidence="6">
    <location>
        <begin position="24"/>
        <end position="496"/>
    </location>
</feature>
<dbReference type="SMART" id="SM00835">
    <property type="entry name" value="Cupin_1"/>
    <property type="match status" value="2"/>
</dbReference>
<dbReference type="Proteomes" id="UP000790787">
    <property type="component" value="Chromosome 7"/>
</dbReference>
<dbReference type="PANTHER" id="PTHR31189:SF76">
    <property type="entry name" value="11S GLOBULIN SUBUNIT BETA-LIKE"/>
    <property type="match status" value="1"/>
</dbReference>
<feature type="domain" description="Cupin type-1" evidence="7">
    <location>
        <begin position="57"/>
        <end position="264"/>
    </location>
</feature>
<dbReference type="CDD" id="cd02243">
    <property type="entry name" value="cupin_11S_legumin_C"/>
    <property type="match status" value="1"/>
</dbReference>
<dbReference type="InterPro" id="IPR011051">
    <property type="entry name" value="RmlC_Cupin_sf"/>
</dbReference>
<evidence type="ECO:0000256" key="4">
    <source>
        <dbReference type="ARBA" id="ARBA00023157"/>
    </source>
</evidence>
<evidence type="ECO:0000256" key="2">
    <source>
        <dbReference type="ARBA" id="ARBA00022761"/>
    </source>
</evidence>
<keyword evidence="6" id="KW-0732">Signal</keyword>
<dbReference type="SUPFAM" id="SSF51182">
    <property type="entry name" value="RmlC-like cupins"/>
    <property type="match status" value="1"/>
</dbReference>
<reference evidence="8" key="1">
    <citation type="journal article" date="2014" name="Nat. Commun.">
        <title>The tobacco genome sequence and its comparison with those of tomato and potato.</title>
        <authorList>
            <person name="Sierro N."/>
            <person name="Battey J.N."/>
            <person name="Ouadi S."/>
            <person name="Bakaher N."/>
            <person name="Bovet L."/>
            <person name="Willig A."/>
            <person name="Goepfert S."/>
            <person name="Peitsch M.C."/>
            <person name="Ivanov N.V."/>
        </authorList>
    </citation>
    <scope>NUCLEOTIDE SEQUENCE [LARGE SCALE GENOMIC DNA]</scope>
</reference>
<evidence type="ECO:0000256" key="1">
    <source>
        <dbReference type="ARBA" id="ARBA00007178"/>
    </source>
</evidence>
<dbReference type="FunFam" id="2.60.120.10:FF:000073">
    <property type="entry name" value="Glycinin G1"/>
    <property type="match status" value="1"/>
</dbReference>
<dbReference type="KEGG" id="nta:107816875"/>
<dbReference type="InterPro" id="IPR014710">
    <property type="entry name" value="RmlC-like_jellyroll"/>
</dbReference>
<keyword evidence="3" id="KW-0708">Seed storage protein</keyword>
<organism evidence="8 9">
    <name type="scientific">Nicotiana tabacum</name>
    <name type="common">Common tobacco</name>
    <dbReference type="NCBI Taxonomy" id="4097"/>
    <lineage>
        <taxon>Eukaryota</taxon>
        <taxon>Viridiplantae</taxon>
        <taxon>Streptophyta</taxon>
        <taxon>Embryophyta</taxon>
        <taxon>Tracheophyta</taxon>
        <taxon>Spermatophyta</taxon>
        <taxon>Magnoliopsida</taxon>
        <taxon>eudicotyledons</taxon>
        <taxon>Gunneridae</taxon>
        <taxon>Pentapetalae</taxon>
        <taxon>asterids</taxon>
        <taxon>lamiids</taxon>
        <taxon>Solanales</taxon>
        <taxon>Solanaceae</taxon>
        <taxon>Nicotianoideae</taxon>
        <taxon>Nicotianeae</taxon>
        <taxon>Nicotiana</taxon>
    </lineage>
</organism>
<dbReference type="InterPro" id="IPR006045">
    <property type="entry name" value="Cupin_1"/>
</dbReference>
<sequence length="496" mass="56806">MATYSSVLSLSLCFLVLSHCCFAQLLEQQQQNVWQRLQQQQQHRALRSKTECQIERLNAQEPTRRFESEAGVIEFWDATHEQFECAGVQAVRHQIRRNGLLLPYYTNTPLLMYIIQGRGIHSTVIPGCAETYETESGESRTGERRRSFNDRHQKLRRFRAGDVLALPAGVTFWMYNDAEEPIVTVSLLDTSNHANQLDLTFRSFFLAGNPQRGVQQQFVGRQQETTMQERRSEQETTSKGGNIFNGFDTEILSEAFNVDVETIRRLQGQNEERGVIVRAEELRLTLPEESEQEERREQQQREGGRWPLNGLEETICTMKFRENIGHPSRSDVYNPRGGRVSTVNSLSLPILNFLQLSAERGTLYRNAIVAPHWNMNAHSIIYIIRGSGRIQVVGNAGRSVFDDEVRENQLLIVPQNFAIVKRAGNEGLEYIAFKTNDNAMVNPLAGRLSALRAMPEEVLMNSYQISRQEARSLKYNREELTVFGPGSRSSRREEYA</sequence>
<protein>
    <submittedName>
        <fullName evidence="9">11S globulin seed storage protein Ana o 2.0101-like</fullName>
    </submittedName>
    <submittedName>
        <fullName evidence="9">Legumin B-like</fullName>
    </submittedName>
</protein>
<evidence type="ECO:0000256" key="3">
    <source>
        <dbReference type="ARBA" id="ARBA00023129"/>
    </source>
</evidence>
<dbReference type="RefSeq" id="XP_016498104.1">
    <property type="nucleotide sequence ID" value="XM_016642618.1"/>
</dbReference>
<reference evidence="9" key="2">
    <citation type="submission" date="2025-08" db="UniProtKB">
        <authorList>
            <consortium name="RefSeq"/>
        </authorList>
    </citation>
    <scope>IDENTIFICATION</scope>
    <source>
        <tissue evidence="9">Leaf</tissue>
    </source>
</reference>
<feature type="domain" description="Cupin type-1" evidence="7">
    <location>
        <begin position="322"/>
        <end position="471"/>
    </location>
</feature>
<keyword evidence="8" id="KW-1185">Reference proteome</keyword>
<dbReference type="InterPro" id="IPR006044">
    <property type="entry name" value="11S_seedstore_pln"/>
</dbReference>
<evidence type="ECO:0000256" key="5">
    <source>
        <dbReference type="SAM" id="MobiDB-lite"/>
    </source>
</evidence>
<gene>
    <name evidence="9" type="primary">LOC107816875</name>
</gene>
<evidence type="ECO:0000256" key="6">
    <source>
        <dbReference type="SAM" id="SignalP"/>
    </source>
</evidence>
<feature type="compositionally biased region" description="Basic and acidic residues" evidence="5">
    <location>
        <begin position="227"/>
        <end position="236"/>
    </location>
</feature>
<dbReference type="Pfam" id="PF00190">
    <property type="entry name" value="Cupin_1"/>
    <property type="match status" value="2"/>
</dbReference>
<accession>A0A1S4CAX0</accession>
<evidence type="ECO:0000259" key="7">
    <source>
        <dbReference type="SMART" id="SM00835"/>
    </source>
</evidence>
<dbReference type="RefSeq" id="XP_016498104.1">
    <property type="nucleotide sequence ID" value="XM_016642618.2"/>
</dbReference>